<name>A0AAP2E1H4_9BACT</name>
<evidence type="ECO:0000313" key="3">
    <source>
        <dbReference type="Proteomes" id="UP001319080"/>
    </source>
</evidence>
<evidence type="ECO:0000313" key="2">
    <source>
        <dbReference type="EMBL" id="MBT1711380.1"/>
    </source>
</evidence>
<reference evidence="2 3" key="1">
    <citation type="submission" date="2021-05" db="EMBL/GenBank/DDBJ databases">
        <title>A Polyphasic approach of four new species of the genus Ohtaekwangia: Ohtaekwangia histidinii sp. nov., Ohtaekwangia cretensis sp. nov., Ohtaekwangia indiensis sp. nov., Ohtaekwangia reichenbachii sp. nov. from diverse environment.</title>
        <authorList>
            <person name="Octaviana S."/>
        </authorList>
    </citation>
    <scope>NUCLEOTIDE SEQUENCE [LARGE SCALE GENOMIC DNA]</scope>
    <source>
        <strain evidence="2 3">PWU5</strain>
    </source>
</reference>
<dbReference type="Proteomes" id="UP001319080">
    <property type="component" value="Unassembled WGS sequence"/>
</dbReference>
<feature type="region of interest" description="Disordered" evidence="1">
    <location>
        <begin position="224"/>
        <end position="246"/>
    </location>
</feature>
<accession>A0AAP2E1H4</accession>
<protein>
    <submittedName>
        <fullName evidence="2">Uncharacterized protein</fullName>
    </submittedName>
</protein>
<dbReference type="AlphaFoldDB" id="A0AAP2E1H4"/>
<gene>
    <name evidence="2" type="ORF">KK062_24270</name>
</gene>
<evidence type="ECO:0000256" key="1">
    <source>
        <dbReference type="SAM" id="MobiDB-lite"/>
    </source>
</evidence>
<dbReference type="EMBL" id="JAHESE010000033">
    <property type="protein sequence ID" value="MBT1711380.1"/>
    <property type="molecule type" value="Genomic_DNA"/>
</dbReference>
<organism evidence="2 3">
    <name type="scientific">Dawidia cretensis</name>
    <dbReference type="NCBI Taxonomy" id="2782350"/>
    <lineage>
        <taxon>Bacteria</taxon>
        <taxon>Pseudomonadati</taxon>
        <taxon>Bacteroidota</taxon>
        <taxon>Cytophagia</taxon>
        <taxon>Cytophagales</taxon>
        <taxon>Chryseotaleaceae</taxon>
        <taxon>Dawidia</taxon>
    </lineage>
</organism>
<comment type="caution">
    <text evidence="2">The sequence shown here is derived from an EMBL/GenBank/DDBJ whole genome shotgun (WGS) entry which is preliminary data.</text>
</comment>
<keyword evidence="3" id="KW-1185">Reference proteome</keyword>
<sequence length="246" mass="27287">MYAILLYTTLVWGPIGNALYAPDSVLPLTPAACQAIRHTLRAKDRPYVVLDAQDRVDRAAINRHTSKSPNFQALKTLINDTLVVEVTIGNDYLYRDTHDSIRHGSLVAVYTNELTDATQYMLQYTVAQLKNMGFRDEIRASGPSGITLLPGGEQDVEGDGKGSVNGHIVVVLSSDLTERDAARKLAHEAYGHALFFMLRKDPNHAEDKARGGNQALEDQIQRSIEETERNYDDATPSCPKKIKRGH</sequence>
<proteinExistence type="predicted"/>
<dbReference type="RefSeq" id="WP_254086957.1">
    <property type="nucleotide sequence ID" value="NZ_JAHESE010000033.1"/>
</dbReference>